<dbReference type="EC" id="1.1.1.219" evidence="2"/>
<dbReference type="InterPro" id="IPR036291">
    <property type="entry name" value="NAD(P)-bd_dom_sf"/>
</dbReference>
<proteinExistence type="predicted"/>
<accession>A0A090W6T0</accession>
<keyword evidence="2" id="KW-0560">Oxidoreductase</keyword>
<comment type="caution">
    <text evidence="2">The sequence shown here is derived from an EMBL/GenBank/DDBJ whole genome shotgun (WGS) entry which is preliminary data.</text>
</comment>
<gene>
    <name evidence="2" type="ORF">JCM19302_3219</name>
</gene>
<sequence length="337" mass="38486">MYDISNRRHRLVGAHLLYKLVSDNETVRAIYRTERKLENVKKVFSCYTQAYQELFNKIEWVKADILDIPALDDALTNVIYVYHCAAFVSFEPDKYQLLRHTNIDGTANVVNLCITNAVKKLCYVSSIATVGNPLKNEAITEETHWNPEADNSVYAITKYGAEMEVWRGTQEGLDAVIVNPGVILGAGIWRYGSGVLFKKIHKGITYYTSGSIALVSVKDVAAIMVQLLKSDIKNERYILVAENWSYKSFLQTTANALQVKPPKKLAKPWLLQIGWRLDWLKRRLTGKRRRLTKQLAHSLITKKNYSNTKITATLNYNFEAVEDVIAEVATHYLKQHQ</sequence>
<dbReference type="InterPro" id="IPR001509">
    <property type="entry name" value="Epimerase_deHydtase"/>
</dbReference>
<dbReference type="SUPFAM" id="SSF51735">
    <property type="entry name" value="NAD(P)-binding Rossmann-fold domains"/>
    <property type="match status" value="1"/>
</dbReference>
<dbReference type="EMBL" id="BBNS01000030">
    <property type="protein sequence ID" value="GAL72725.1"/>
    <property type="molecule type" value="Genomic_DNA"/>
</dbReference>
<dbReference type="GO" id="GO:0045552">
    <property type="term" value="F:dihydroflavanol 4-reductase activity"/>
    <property type="evidence" value="ECO:0007669"/>
    <property type="project" value="UniProtKB-EC"/>
</dbReference>
<dbReference type="RefSeq" id="WP_369385283.1">
    <property type="nucleotide sequence ID" value="NZ_BBNS01000030.1"/>
</dbReference>
<dbReference type="Pfam" id="PF01370">
    <property type="entry name" value="Epimerase"/>
    <property type="match status" value="1"/>
</dbReference>
<organism evidence="2 3">
    <name type="scientific">Jejuia pallidilutea</name>
    <dbReference type="NCBI Taxonomy" id="504487"/>
    <lineage>
        <taxon>Bacteria</taxon>
        <taxon>Pseudomonadati</taxon>
        <taxon>Bacteroidota</taxon>
        <taxon>Flavobacteriia</taxon>
        <taxon>Flavobacteriales</taxon>
        <taxon>Flavobacteriaceae</taxon>
        <taxon>Jejuia</taxon>
    </lineage>
</organism>
<feature type="domain" description="NAD-dependent epimerase/dehydratase" evidence="1">
    <location>
        <begin position="11"/>
        <end position="236"/>
    </location>
</feature>
<evidence type="ECO:0000313" key="3">
    <source>
        <dbReference type="Proteomes" id="UP000029646"/>
    </source>
</evidence>
<dbReference type="GO" id="GO:0005737">
    <property type="term" value="C:cytoplasm"/>
    <property type="evidence" value="ECO:0007669"/>
    <property type="project" value="TreeGrafter"/>
</dbReference>
<name>A0A090W6T0_9FLAO</name>
<dbReference type="GO" id="GO:0004029">
    <property type="term" value="F:aldehyde dehydrogenase (NAD+) activity"/>
    <property type="evidence" value="ECO:0007669"/>
    <property type="project" value="TreeGrafter"/>
</dbReference>
<dbReference type="AlphaFoldDB" id="A0A090W6T0"/>
<dbReference type="PANTHER" id="PTHR48079">
    <property type="entry name" value="PROTEIN YEEZ"/>
    <property type="match status" value="1"/>
</dbReference>
<evidence type="ECO:0000259" key="1">
    <source>
        <dbReference type="Pfam" id="PF01370"/>
    </source>
</evidence>
<dbReference type="Proteomes" id="UP000029646">
    <property type="component" value="Unassembled WGS sequence"/>
</dbReference>
<protein>
    <submittedName>
        <fullName evidence="2">Dihydroflavonol-4-reductase</fullName>
        <ecNumber evidence="2">1.1.1.219</ecNumber>
    </submittedName>
</protein>
<reference evidence="2 3" key="1">
    <citation type="journal article" date="2014" name="Genome Announc.">
        <title>Draft Genome Sequence of Marine Flavobacterium Jejuia pallidilutea Strain 11shimoA1 and Pigmentation Mutants.</title>
        <authorList>
            <person name="Takatani N."/>
            <person name="Nakanishi M."/>
            <person name="Meirelles P."/>
            <person name="Mino S."/>
            <person name="Suda W."/>
            <person name="Oshima K."/>
            <person name="Hattori M."/>
            <person name="Ohkuma M."/>
            <person name="Hosokawa M."/>
            <person name="Miyashita K."/>
            <person name="Thompson F.L."/>
            <person name="Niwa A."/>
            <person name="Sawabe T."/>
            <person name="Sawabe T."/>
        </authorList>
    </citation>
    <scope>NUCLEOTIDE SEQUENCE [LARGE SCALE GENOMIC DNA]</scope>
    <source>
        <strain evidence="3">JCM19302</strain>
    </source>
</reference>
<dbReference type="InterPro" id="IPR051783">
    <property type="entry name" value="NAD(P)-dependent_oxidoreduct"/>
</dbReference>
<dbReference type="Gene3D" id="3.40.50.720">
    <property type="entry name" value="NAD(P)-binding Rossmann-like Domain"/>
    <property type="match status" value="1"/>
</dbReference>
<dbReference type="PANTHER" id="PTHR48079:SF6">
    <property type="entry name" value="NAD(P)-BINDING DOMAIN-CONTAINING PROTEIN-RELATED"/>
    <property type="match status" value="1"/>
</dbReference>
<evidence type="ECO:0000313" key="2">
    <source>
        <dbReference type="EMBL" id="GAL72725.1"/>
    </source>
</evidence>